<proteinExistence type="predicted"/>
<protein>
    <submittedName>
        <fullName evidence="5">Xylose operon regulatory protein</fullName>
    </submittedName>
</protein>
<dbReference type="SUPFAM" id="SSF46689">
    <property type="entry name" value="Homeodomain-like"/>
    <property type="match status" value="1"/>
</dbReference>
<dbReference type="InterPro" id="IPR054031">
    <property type="entry name" value="XylR_PBP1"/>
</dbReference>
<dbReference type="GO" id="GO:0000976">
    <property type="term" value="F:transcription cis-regulatory region binding"/>
    <property type="evidence" value="ECO:0007669"/>
    <property type="project" value="TreeGrafter"/>
</dbReference>
<dbReference type="Proteomes" id="UP000318741">
    <property type="component" value="Chromosome"/>
</dbReference>
<dbReference type="GO" id="GO:0003700">
    <property type="term" value="F:DNA-binding transcription factor activity"/>
    <property type="evidence" value="ECO:0007669"/>
    <property type="project" value="InterPro"/>
</dbReference>
<dbReference type="EMBL" id="CP036265">
    <property type="protein sequence ID" value="QDT14465.1"/>
    <property type="molecule type" value="Genomic_DNA"/>
</dbReference>
<name>A0A517P544_9PLAN</name>
<sequence>MFFEIAQTWRESKDDRNPRDVPPTMPFRRRSVALLIETSNSYARGLLAGINAWQQEHEAWSTYLPEQERGALPPEWIERWGGDGIVARVESPAVAEALARSGTPVVDVSSGRHLPEAPCVETDNPAIARAAFEHLTDRGFASLAFCGVSRFRWSAERRDAFAALAAEAELPCALYDGAPDGDSERSWSQERERLGAWLTALPKPVGVMACYDIQAQWLLDVCREVGVSVPEEAAVIGVDDDWLLCELATPPLSSVIPDTRRTGYEAASRLDDLMSGRRVDPAPVFMQPVGVATRQSTDVLAIADRDVAAAVQFIRQRASSGINVADVLRAVPVSRRSLEDRFRAILGRTPHEEIARVRLNRVRRLLRETELPIGEIAARAGYRSAAYLSAAFRKSVGCSPRDYRHGDKG</sequence>
<dbReference type="InterPro" id="IPR018062">
    <property type="entry name" value="HTH_AraC-typ_CS"/>
</dbReference>
<dbReference type="InterPro" id="IPR046335">
    <property type="entry name" value="LacI/GalR-like_sensor"/>
</dbReference>
<keyword evidence="6" id="KW-1185">Reference proteome</keyword>
<dbReference type="SMART" id="SM00342">
    <property type="entry name" value="HTH_ARAC"/>
    <property type="match status" value="1"/>
</dbReference>
<dbReference type="Gene3D" id="1.10.10.60">
    <property type="entry name" value="Homeodomain-like"/>
    <property type="match status" value="1"/>
</dbReference>
<evidence type="ECO:0000256" key="2">
    <source>
        <dbReference type="ARBA" id="ARBA00023125"/>
    </source>
</evidence>
<dbReference type="PROSITE" id="PS00041">
    <property type="entry name" value="HTH_ARAC_FAMILY_1"/>
    <property type="match status" value="1"/>
</dbReference>
<feature type="domain" description="HTH araC/xylS-type" evidence="4">
    <location>
        <begin position="308"/>
        <end position="406"/>
    </location>
</feature>
<gene>
    <name evidence="5" type="primary">xylR_1</name>
    <name evidence="5" type="ORF">CA12_05390</name>
</gene>
<dbReference type="Pfam" id="PF22177">
    <property type="entry name" value="PBP1_XylR"/>
    <property type="match status" value="1"/>
</dbReference>
<reference evidence="5 6" key="1">
    <citation type="submission" date="2019-02" db="EMBL/GenBank/DDBJ databases">
        <title>Deep-cultivation of Planctomycetes and their phenomic and genomic characterization uncovers novel biology.</title>
        <authorList>
            <person name="Wiegand S."/>
            <person name="Jogler M."/>
            <person name="Boedeker C."/>
            <person name="Pinto D."/>
            <person name="Vollmers J."/>
            <person name="Rivas-Marin E."/>
            <person name="Kohn T."/>
            <person name="Peeters S.H."/>
            <person name="Heuer A."/>
            <person name="Rast P."/>
            <person name="Oberbeckmann S."/>
            <person name="Bunk B."/>
            <person name="Jeske O."/>
            <person name="Meyerdierks A."/>
            <person name="Storesund J.E."/>
            <person name="Kallscheuer N."/>
            <person name="Luecker S."/>
            <person name="Lage O.M."/>
            <person name="Pohl T."/>
            <person name="Merkel B.J."/>
            <person name="Hornburger P."/>
            <person name="Mueller R.-W."/>
            <person name="Bruemmer F."/>
            <person name="Labrenz M."/>
            <person name="Spormann A.M."/>
            <person name="Op den Camp H."/>
            <person name="Overmann J."/>
            <person name="Amann R."/>
            <person name="Jetten M.S.M."/>
            <person name="Mascher T."/>
            <person name="Medema M.H."/>
            <person name="Devos D.P."/>
            <person name="Kaster A.-K."/>
            <person name="Ovreas L."/>
            <person name="Rohde M."/>
            <person name="Galperin M.Y."/>
            <person name="Jogler C."/>
        </authorList>
    </citation>
    <scope>NUCLEOTIDE SEQUENCE [LARGE SCALE GENOMIC DNA]</scope>
    <source>
        <strain evidence="5 6">CA12</strain>
    </source>
</reference>
<dbReference type="SUPFAM" id="SSF53822">
    <property type="entry name" value="Periplasmic binding protein-like I"/>
    <property type="match status" value="1"/>
</dbReference>
<dbReference type="KEGG" id="acaf:CA12_05390"/>
<dbReference type="Gene3D" id="3.40.50.2300">
    <property type="match status" value="2"/>
</dbReference>
<dbReference type="PANTHER" id="PTHR30146:SF24">
    <property type="entry name" value="XYLOSE OPERON REGULATORY PROTEIN"/>
    <property type="match status" value="1"/>
</dbReference>
<dbReference type="CDD" id="cd01543">
    <property type="entry name" value="PBP1_XylR"/>
    <property type="match status" value="1"/>
</dbReference>
<keyword evidence="2" id="KW-0238">DNA-binding</keyword>
<dbReference type="InterPro" id="IPR018060">
    <property type="entry name" value="HTH_AraC"/>
</dbReference>
<evidence type="ECO:0000256" key="3">
    <source>
        <dbReference type="ARBA" id="ARBA00023163"/>
    </source>
</evidence>
<dbReference type="InterPro" id="IPR028082">
    <property type="entry name" value="Peripla_BP_I"/>
</dbReference>
<dbReference type="Pfam" id="PF13377">
    <property type="entry name" value="Peripla_BP_3"/>
    <property type="match status" value="1"/>
</dbReference>
<evidence type="ECO:0000259" key="4">
    <source>
        <dbReference type="PROSITE" id="PS01124"/>
    </source>
</evidence>
<keyword evidence="1" id="KW-0805">Transcription regulation</keyword>
<evidence type="ECO:0000313" key="5">
    <source>
        <dbReference type="EMBL" id="QDT14465.1"/>
    </source>
</evidence>
<dbReference type="AlphaFoldDB" id="A0A517P544"/>
<dbReference type="Pfam" id="PF12833">
    <property type="entry name" value="HTH_18"/>
    <property type="match status" value="1"/>
</dbReference>
<evidence type="ECO:0000313" key="6">
    <source>
        <dbReference type="Proteomes" id="UP000318741"/>
    </source>
</evidence>
<dbReference type="PROSITE" id="PS01124">
    <property type="entry name" value="HTH_ARAC_FAMILY_2"/>
    <property type="match status" value="1"/>
</dbReference>
<dbReference type="PANTHER" id="PTHR30146">
    <property type="entry name" value="LACI-RELATED TRANSCRIPTIONAL REPRESSOR"/>
    <property type="match status" value="1"/>
</dbReference>
<accession>A0A517P544</accession>
<evidence type="ECO:0000256" key="1">
    <source>
        <dbReference type="ARBA" id="ARBA00023015"/>
    </source>
</evidence>
<organism evidence="5 6">
    <name type="scientific">Alienimonas californiensis</name>
    <dbReference type="NCBI Taxonomy" id="2527989"/>
    <lineage>
        <taxon>Bacteria</taxon>
        <taxon>Pseudomonadati</taxon>
        <taxon>Planctomycetota</taxon>
        <taxon>Planctomycetia</taxon>
        <taxon>Planctomycetales</taxon>
        <taxon>Planctomycetaceae</taxon>
        <taxon>Alienimonas</taxon>
    </lineage>
</organism>
<keyword evidence="3" id="KW-0804">Transcription</keyword>
<dbReference type="InterPro" id="IPR009057">
    <property type="entry name" value="Homeodomain-like_sf"/>
</dbReference>